<accession>A0AAV0FZ45</accession>
<organism evidence="2 3">
    <name type="scientific">Cuscuta epithymum</name>
    <dbReference type="NCBI Taxonomy" id="186058"/>
    <lineage>
        <taxon>Eukaryota</taxon>
        <taxon>Viridiplantae</taxon>
        <taxon>Streptophyta</taxon>
        <taxon>Embryophyta</taxon>
        <taxon>Tracheophyta</taxon>
        <taxon>Spermatophyta</taxon>
        <taxon>Magnoliopsida</taxon>
        <taxon>eudicotyledons</taxon>
        <taxon>Gunneridae</taxon>
        <taxon>Pentapetalae</taxon>
        <taxon>asterids</taxon>
        <taxon>lamiids</taxon>
        <taxon>Solanales</taxon>
        <taxon>Convolvulaceae</taxon>
        <taxon>Cuscuteae</taxon>
        <taxon>Cuscuta</taxon>
        <taxon>Cuscuta subgen. Cuscuta</taxon>
    </lineage>
</organism>
<keyword evidence="1" id="KW-0472">Membrane</keyword>
<sequence length="100" mass="10725">MWQWLNPFGNNFASIQIGAHKNNGASYKRWPESLNPSYCMGCTMDLRTYLGRNGLALLCFALGVCLTASVGLRGEASNLVSPNGISSVGWVEGIVFLGPG</sequence>
<dbReference type="Proteomes" id="UP001152523">
    <property type="component" value="Unassembled WGS sequence"/>
</dbReference>
<reference evidence="2" key="1">
    <citation type="submission" date="2022-07" db="EMBL/GenBank/DDBJ databases">
        <authorList>
            <person name="Macas J."/>
            <person name="Novak P."/>
            <person name="Neumann P."/>
        </authorList>
    </citation>
    <scope>NUCLEOTIDE SEQUENCE</scope>
</reference>
<gene>
    <name evidence="2" type="ORF">CEPIT_LOCUS38726</name>
</gene>
<evidence type="ECO:0000313" key="3">
    <source>
        <dbReference type="Proteomes" id="UP001152523"/>
    </source>
</evidence>
<feature type="transmembrane region" description="Helical" evidence="1">
    <location>
        <begin position="54"/>
        <end position="72"/>
    </location>
</feature>
<keyword evidence="3" id="KW-1185">Reference proteome</keyword>
<dbReference type="EMBL" id="CAMAPF010001027">
    <property type="protein sequence ID" value="CAH9140920.1"/>
    <property type="molecule type" value="Genomic_DNA"/>
</dbReference>
<name>A0AAV0FZ45_9ASTE</name>
<dbReference type="AlphaFoldDB" id="A0AAV0FZ45"/>
<keyword evidence="1" id="KW-1133">Transmembrane helix</keyword>
<evidence type="ECO:0000256" key="1">
    <source>
        <dbReference type="SAM" id="Phobius"/>
    </source>
</evidence>
<evidence type="ECO:0000313" key="2">
    <source>
        <dbReference type="EMBL" id="CAH9140920.1"/>
    </source>
</evidence>
<protein>
    <submittedName>
        <fullName evidence="2">Uncharacterized protein</fullName>
    </submittedName>
</protein>
<comment type="caution">
    <text evidence="2">The sequence shown here is derived from an EMBL/GenBank/DDBJ whole genome shotgun (WGS) entry which is preliminary data.</text>
</comment>
<proteinExistence type="predicted"/>
<keyword evidence="1" id="KW-0812">Transmembrane</keyword>